<name>H8Z8Z9_NEMA1</name>
<reference evidence="2" key="1">
    <citation type="submission" date="2011-03" db="EMBL/GenBank/DDBJ databases">
        <title>The Genome Sequence of Nematocida sp1 strain ERTm2.</title>
        <authorList>
            <consortium name="The Broad Institute Genome Sequencing Platform"/>
            <consortium name="The Broad Institute Genome Sequencing Center for Infectious Disease"/>
            <person name="Cuomo C."/>
            <person name="Troemel E."/>
            <person name="Young S.K."/>
            <person name="Zeng Q."/>
            <person name="Gargeya S."/>
            <person name="Fitzgerald M."/>
            <person name="Haas B."/>
            <person name="Abouelleil A."/>
            <person name="Alvarado L."/>
            <person name="Arachchi H.M."/>
            <person name="Berlin A."/>
            <person name="Brown A."/>
            <person name="Chapman S.B."/>
            <person name="Chen Z."/>
            <person name="Dunbar C."/>
            <person name="Freedman E."/>
            <person name="Gearin G."/>
            <person name="Gellesch M."/>
            <person name="Goldberg J."/>
            <person name="Griggs A."/>
            <person name="Gujja S."/>
            <person name="Heilman E.R."/>
            <person name="Heiman D."/>
            <person name="Howarth C."/>
            <person name="Larson L."/>
            <person name="Lui A."/>
            <person name="MacDonald P.J.P."/>
            <person name="Mehta T."/>
            <person name="Montmayeur A."/>
            <person name="Murphy C."/>
            <person name="Neiman D."/>
            <person name="Pearson M."/>
            <person name="Priest M."/>
            <person name="Roberts A."/>
            <person name="Saif S."/>
            <person name="Shea T."/>
            <person name="Shenoy N."/>
            <person name="Sisk P."/>
            <person name="Stolte C."/>
            <person name="Sykes S."/>
            <person name="White J."/>
            <person name="Yandava C."/>
            <person name="Wortman J."/>
            <person name="Nusbaum C."/>
            <person name="Birren B."/>
        </authorList>
    </citation>
    <scope>NUCLEOTIDE SEQUENCE</scope>
    <source>
        <strain evidence="2">ERTm2</strain>
    </source>
</reference>
<dbReference type="PANTHER" id="PTHR12170">
    <property type="entry name" value="MACROPHAGE ERYTHROBLAST ATTACHER-RELATED"/>
    <property type="match status" value="1"/>
</dbReference>
<dbReference type="Proteomes" id="UP000005622">
    <property type="component" value="Unassembled WGS sequence"/>
</dbReference>
<dbReference type="InterPro" id="IPR045098">
    <property type="entry name" value="Fyv10_fam"/>
</dbReference>
<dbReference type="GO" id="GO:0034657">
    <property type="term" value="C:GID complex"/>
    <property type="evidence" value="ECO:0007669"/>
    <property type="project" value="TreeGrafter"/>
</dbReference>
<reference evidence="3 4" key="3">
    <citation type="journal article" date="2014" name="Genome Announc.">
        <title>Genome Sequence of the Microsporidian Species Nematocida sp1 Strain ERTm6 (ATCC PRA-372).</title>
        <authorList>
            <person name="Bakowski M.A."/>
            <person name="Priest M."/>
            <person name="Young S."/>
            <person name="Cuomo C.A."/>
            <person name="Troemel E.R."/>
        </authorList>
    </citation>
    <scope>NUCLEOTIDE SEQUENCE [LARGE SCALE GENOMIC DNA]</scope>
    <source>
        <strain evidence="3 4">ERTm6</strain>
    </source>
</reference>
<dbReference type="GO" id="GO:0005634">
    <property type="term" value="C:nucleus"/>
    <property type="evidence" value="ECO:0007669"/>
    <property type="project" value="TreeGrafter"/>
</dbReference>
<dbReference type="PANTHER" id="PTHR12170:SF2">
    <property type="entry name" value="E3 UBIQUITIN-PROTEIN TRANSFERASE MAEA"/>
    <property type="match status" value="1"/>
</dbReference>
<evidence type="ECO:0008006" key="5">
    <source>
        <dbReference type="Google" id="ProtNLM"/>
    </source>
</evidence>
<protein>
    <recommendedName>
        <fullName evidence="5">LisH domain-containing protein</fullName>
    </recommendedName>
</protein>
<keyword evidence="1" id="KW-0175">Coiled coil</keyword>
<organism evidence="2">
    <name type="scientific">Nematocida ausubeli (strain ATCC PRA-371 / ERTm2)</name>
    <name type="common">Nematode killer fungus</name>
    <dbReference type="NCBI Taxonomy" id="1913371"/>
    <lineage>
        <taxon>Eukaryota</taxon>
        <taxon>Fungi</taxon>
        <taxon>Fungi incertae sedis</taxon>
        <taxon>Microsporidia</taxon>
        <taxon>Nematocida</taxon>
    </lineage>
</organism>
<dbReference type="OrthoDB" id="1933455at2759"/>
<sequence>MDEKQVLLQKLLKVTYLSAQKFGNALSETPSDKIHEKISRLLEYLQNKEVECQKIEEEKKIEERIAKEKMNNEMMVELIEFLGKRGFTRTAQSIKNQYPIKSLIDIEPYKAAKDSVKQALSTKYQQKAAYSKNFPAVDTAQKSVRMTVLCREVIRLCELKNPNKKKACMYIKKHKDEIPQQILSLLVLPKTSDLFHSIANRYKDCQISATLMKTLVYKTVPQHNYFYQRVALGISGFITPVCREREKTDCPGCSKSIARIAEYCPKSMRTSSRLLCSAFGTFIPTNNATYVCKKGNVFSECAVKSESQRVDLKKCYFV</sequence>
<evidence type="ECO:0000313" key="3">
    <source>
        <dbReference type="EMBL" id="KFG26858.1"/>
    </source>
</evidence>
<reference evidence="3" key="2">
    <citation type="submission" date="2012-10" db="EMBL/GenBank/DDBJ databases">
        <authorList>
            <consortium name="The Broad Institute Genome Sequencing Platform"/>
            <consortium name="The Broad Institute Genome Sequencing Center for Infectious Disease"/>
            <person name="Cuomo C."/>
            <person name="Troemel E."/>
            <person name="Walker B."/>
            <person name="Young S.K."/>
            <person name="Zeng Q."/>
            <person name="Gargeya S."/>
            <person name="Fitzgerald M."/>
            <person name="Haas B."/>
            <person name="Abouelleil A."/>
            <person name="Alvarado L."/>
            <person name="Arachchi H.M."/>
            <person name="Berlin A.M."/>
            <person name="Chapman S.B."/>
            <person name="Goldberg J."/>
            <person name="Griggs A."/>
            <person name="Gujja S."/>
            <person name="Hansen M."/>
            <person name="Howarth C."/>
            <person name="Imamovic A."/>
            <person name="Larimer J."/>
            <person name="McCowan C."/>
            <person name="Murphy C."/>
            <person name="Neiman D."/>
            <person name="Pearson M."/>
            <person name="Priest M."/>
            <person name="Roberts A."/>
            <person name="Saif S."/>
            <person name="Shea T."/>
            <person name="Sisk P."/>
            <person name="Sykes S."/>
            <person name="Wortman J."/>
            <person name="Nusbaum C."/>
            <person name="Birren B."/>
        </authorList>
    </citation>
    <scope>NUCLEOTIDE SEQUENCE</scope>
    <source>
        <strain evidence="3">ERTm6</strain>
    </source>
</reference>
<dbReference type="Proteomes" id="UP000054524">
    <property type="component" value="Unassembled WGS sequence"/>
</dbReference>
<evidence type="ECO:0000256" key="1">
    <source>
        <dbReference type="SAM" id="Coils"/>
    </source>
</evidence>
<accession>A0A086J3Z0</accession>
<gene>
    <name evidence="2" type="ORF">NERG_00070</name>
    <name evidence="3" type="ORF">NESG_01014</name>
</gene>
<dbReference type="GO" id="GO:0043161">
    <property type="term" value="P:proteasome-mediated ubiquitin-dependent protein catabolic process"/>
    <property type="evidence" value="ECO:0007669"/>
    <property type="project" value="InterPro"/>
</dbReference>
<evidence type="ECO:0000313" key="4">
    <source>
        <dbReference type="Proteomes" id="UP000054524"/>
    </source>
</evidence>
<keyword evidence="4" id="KW-1185">Reference proteome</keyword>
<dbReference type="EMBL" id="JH604633">
    <property type="protein sequence ID" value="EHY66430.1"/>
    <property type="molecule type" value="Genomic_DNA"/>
</dbReference>
<dbReference type="HOGENOM" id="CLU_075867_0_0_1"/>
<evidence type="ECO:0000313" key="2">
    <source>
        <dbReference type="EMBL" id="EHY66430.1"/>
    </source>
</evidence>
<dbReference type="EMBL" id="AKIJ01000002">
    <property type="protein sequence ID" value="KFG26858.1"/>
    <property type="molecule type" value="Genomic_DNA"/>
</dbReference>
<accession>H8Z8Z9</accession>
<feature type="coiled-coil region" evidence="1">
    <location>
        <begin position="38"/>
        <end position="72"/>
    </location>
</feature>
<proteinExistence type="predicted"/>
<dbReference type="GO" id="GO:0005737">
    <property type="term" value="C:cytoplasm"/>
    <property type="evidence" value="ECO:0007669"/>
    <property type="project" value="TreeGrafter"/>
</dbReference>
<dbReference type="GO" id="GO:0004842">
    <property type="term" value="F:ubiquitin-protein transferase activity"/>
    <property type="evidence" value="ECO:0007669"/>
    <property type="project" value="InterPro"/>
</dbReference>
<dbReference type="AlphaFoldDB" id="H8Z8Z9"/>